<sequence>MAQQLARRKARRSQGQVVSSRPEWVTADWLDDVSSFGLQAFLRQPLTILKADAIQTLAVALALRGNRKQIRDPQFVNHVLSRNPQLVEEYRIVHLIEKSLWIQGHSDLVMTMVRNPSQIPDNPPALVMDAVTRAYRQHPDSTVWFGVPLFSDRVNQDGLPIPVTAEEVQLEAQKRIQSAQKQALRYGWLFKLVAGVLAIPLMSWAAVQAIATIVENMLKGIKKSWQTARRDARQRLRAMAKAEIEQCRYGCTFTKIPEHTTRLGQSMETGAEALLTLESFAKAYTPTFLAGLAPGGLVMPVMILAKLLPLLTTPAVIITADPFLFIELPEEPGKLRHLAHWYWQGETYGQQRLHLHV</sequence>
<dbReference type="Proteomes" id="UP000094828">
    <property type="component" value="Unassembled WGS sequence"/>
</dbReference>
<evidence type="ECO:0000313" key="2">
    <source>
        <dbReference type="EMBL" id="ODA32114.1"/>
    </source>
</evidence>
<evidence type="ECO:0000256" key="1">
    <source>
        <dbReference type="SAM" id="Phobius"/>
    </source>
</evidence>
<name>A0A1C3EFY2_9PLAN</name>
<dbReference type="RefSeq" id="WP_068847649.1">
    <property type="nucleotide sequence ID" value="NZ_LYDR01000071.1"/>
</dbReference>
<organism evidence="2 3">
    <name type="scientific">Planctopirus hydrillae</name>
    <dbReference type="NCBI Taxonomy" id="1841610"/>
    <lineage>
        <taxon>Bacteria</taxon>
        <taxon>Pseudomonadati</taxon>
        <taxon>Planctomycetota</taxon>
        <taxon>Planctomycetia</taxon>
        <taxon>Planctomycetales</taxon>
        <taxon>Planctomycetaceae</taxon>
        <taxon>Planctopirus</taxon>
    </lineage>
</organism>
<reference evidence="2 3" key="1">
    <citation type="submission" date="2016-05" db="EMBL/GenBank/DDBJ databases">
        <title>Genomic and physiological characterization of Planctopirus sp. isolated from fresh water lake.</title>
        <authorList>
            <person name="Subhash Y."/>
            <person name="Ramana C."/>
        </authorList>
    </citation>
    <scope>NUCLEOTIDE SEQUENCE [LARGE SCALE GENOMIC DNA]</scope>
    <source>
        <strain evidence="2 3">JC280</strain>
    </source>
</reference>
<dbReference type="AlphaFoldDB" id="A0A1C3EFY2"/>
<keyword evidence="3" id="KW-1185">Reference proteome</keyword>
<proteinExistence type="predicted"/>
<keyword evidence="1" id="KW-0812">Transmembrane</keyword>
<accession>A0A1C3EFY2</accession>
<gene>
    <name evidence="2" type="ORF">A6X21_21615</name>
</gene>
<feature type="transmembrane region" description="Helical" evidence="1">
    <location>
        <begin position="188"/>
        <end position="207"/>
    </location>
</feature>
<keyword evidence="1" id="KW-1133">Transmembrane helix</keyword>
<dbReference type="EMBL" id="LYDR01000071">
    <property type="protein sequence ID" value="ODA32114.1"/>
    <property type="molecule type" value="Genomic_DNA"/>
</dbReference>
<keyword evidence="1" id="KW-0472">Membrane</keyword>
<protein>
    <submittedName>
        <fullName evidence="2">Uncharacterized protein</fullName>
    </submittedName>
</protein>
<dbReference type="OrthoDB" id="265097at2"/>
<evidence type="ECO:0000313" key="3">
    <source>
        <dbReference type="Proteomes" id="UP000094828"/>
    </source>
</evidence>
<comment type="caution">
    <text evidence="2">The sequence shown here is derived from an EMBL/GenBank/DDBJ whole genome shotgun (WGS) entry which is preliminary data.</text>
</comment>